<proteinExistence type="predicted"/>
<organism evidence="2 3">
    <name type="scientific">Chryseobacterium piscium</name>
    <dbReference type="NCBI Taxonomy" id="333702"/>
    <lineage>
        <taxon>Bacteria</taxon>
        <taxon>Pseudomonadati</taxon>
        <taxon>Bacteroidota</taxon>
        <taxon>Flavobacteriia</taxon>
        <taxon>Flavobacteriales</taxon>
        <taxon>Weeksellaceae</taxon>
        <taxon>Chryseobacterium group</taxon>
        <taxon>Chryseobacterium</taxon>
    </lineage>
</organism>
<keyword evidence="3" id="KW-1185">Reference proteome</keyword>
<sequence length="78" mass="8747">MPKIILITHQKGGVGKSTLTFNMANALKNDVKVAIVDLDWQGSIYKSRSNSDIPVYSPDHLNEIQNLDFDFIFIDTPP</sequence>
<evidence type="ECO:0000313" key="3">
    <source>
        <dbReference type="Proteomes" id="UP000256512"/>
    </source>
</evidence>
<dbReference type="EMBL" id="QNVS01000108">
    <property type="protein sequence ID" value="REC49273.1"/>
    <property type="molecule type" value="Genomic_DNA"/>
</dbReference>
<dbReference type="InterPro" id="IPR050678">
    <property type="entry name" value="DNA_Partitioning_ATPase"/>
</dbReference>
<protein>
    <submittedName>
        <fullName evidence="2">ParA family protein</fullName>
    </submittedName>
</protein>
<gene>
    <name evidence="2" type="ORF">DRF62_19555</name>
</gene>
<feature type="non-terminal residue" evidence="2">
    <location>
        <position position="78"/>
    </location>
</feature>
<dbReference type="InterPro" id="IPR027417">
    <property type="entry name" value="P-loop_NTPase"/>
</dbReference>
<dbReference type="Pfam" id="PF01656">
    <property type="entry name" value="CbiA"/>
    <property type="match status" value="1"/>
</dbReference>
<accession>A0A3D9B6R5</accession>
<evidence type="ECO:0000313" key="2">
    <source>
        <dbReference type="EMBL" id="REC49273.1"/>
    </source>
</evidence>
<dbReference type="RefSeq" id="WP_133297211.1">
    <property type="nucleotide sequence ID" value="NZ_QNVS01000108.1"/>
</dbReference>
<reference evidence="2 3" key="1">
    <citation type="journal article" date="2006" name="Int. J. Syst. Evol. Microbiol.">
        <title>Chryseobacterium piscium sp. nov., isolated from fish of the South Atlantic Ocean off South Africa.</title>
        <authorList>
            <person name="de Beer H."/>
            <person name="Hugo C.J."/>
            <person name="Jooste P.J."/>
            <person name="Vancanneyt M."/>
            <person name="Coenye T."/>
            <person name="Vandamme P."/>
        </authorList>
    </citation>
    <scope>NUCLEOTIDE SEQUENCE [LARGE SCALE GENOMIC DNA]</scope>
    <source>
        <strain evidence="2 3">CCUG 51923</strain>
    </source>
</reference>
<dbReference type="PANTHER" id="PTHR13696:SF99">
    <property type="entry name" value="COBYRINIC ACID AC-DIAMIDE SYNTHASE"/>
    <property type="match status" value="1"/>
</dbReference>
<feature type="domain" description="CobQ/CobB/MinD/ParA nucleotide binding" evidence="1">
    <location>
        <begin position="5"/>
        <end position="45"/>
    </location>
</feature>
<dbReference type="InterPro" id="IPR002586">
    <property type="entry name" value="CobQ/CobB/MinD/ParA_Nub-bd_dom"/>
</dbReference>
<name>A0A3D9B6R5_9FLAO</name>
<dbReference type="SUPFAM" id="SSF52540">
    <property type="entry name" value="P-loop containing nucleoside triphosphate hydrolases"/>
    <property type="match status" value="1"/>
</dbReference>
<dbReference type="PANTHER" id="PTHR13696">
    <property type="entry name" value="P-LOOP CONTAINING NUCLEOSIDE TRIPHOSPHATE HYDROLASE"/>
    <property type="match status" value="1"/>
</dbReference>
<dbReference type="Proteomes" id="UP000256512">
    <property type="component" value="Unassembled WGS sequence"/>
</dbReference>
<dbReference type="Gene3D" id="3.40.50.300">
    <property type="entry name" value="P-loop containing nucleotide triphosphate hydrolases"/>
    <property type="match status" value="1"/>
</dbReference>
<comment type="caution">
    <text evidence="2">The sequence shown here is derived from an EMBL/GenBank/DDBJ whole genome shotgun (WGS) entry which is preliminary data.</text>
</comment>
<dbReference type="CDD" id="cd02042">
    <property type="entry name" value="ParAB_family"/>
    <property type="match status" value="1"/>
</dbReference>
<evidence type="ECO:0000259" key="1">
    <source>
        <dbReference type="Pfam" id="PF01656"/>
    </source>
</evidence>
<dbReference type="AlphaFoldDB" id="A0A3D9B6R5"/>